<dbReference type="EMBL" id="QFVT01000002">
    <property type="protein sequence ID" value="PYC48996.1"/>
    <property type="molecule type" value="Genomic_DNA"/>
</dbReference>
<dbReference type="OrthoDB" id="9784461at2"/>
<keyword evidence="2 4" id="KW-0067">ATP-binding</keyword>
<dbReference type="PIRSF" id="PIRSF005052">
    <property type="entry name" value="P-loopkin"/>
    <property type="match status" value="1"/>
</dbReference>
<dbReference type="InterPro" id="IPR027417">
    <property type="entry name" value="P-loop_NTPase"/>
</dbReference>
<gene>
    <name evidence="8" type="ORF">DI396_02710</name>
</gene>
<dbReference type="GO" id="GO:0005524">
    <property type="term" value="F:ATP binding"/>
    <property type="evidence" value="ECO:0007669"/>
    <property type="project" value="UniProtKB-UniRule"/>
</dbReference>
<reference evidence="8 9" key="1">
    <citation type="submission" date="2018-05" db="EMBL/GenBank/DDBJ databases">
        <title>Oceanovita maritima gen. nov., sp. nov., a marine bacterium in the family Rhodobacteraceae isolated from surface seawater of Lundu port Xiamen, China.</title>
        <authorList>
            <person name="Hetharua B.H."/>
            <person name="Min D."/>
            <person name="Liao H."/>
            <person name="Tian Y."/>
        </authorList>
    </citation>
    <scope>NUCLEOTIDE SEQUENCE [LARGE SCALE GENOMIC DNA]</scope>
    <source>
        <strain evidence="8 9">FSX-11</strain>
    </source>
</reference>
<dbReference type="Proteomes" id="UP000248012">
    <property type="component" value="Unassembled WGS sequence"/>
</dbReference>
<evidence type="ECO:0000256" key="1">
    <source>
        <dbReference type="ARBA" id="ARBA00022741"/>
    </source>
</evidence>
<feature type="binding site" evidence="4">
    <location>
        <begin position="68"/>
        <end position="71"/>
    </location>
    <ligand>
        <name>GTP</name>
        <dbReference type="ChEBI" id="CHEBI:37565"/>
    </ligand>
</feature>
<accession>A0A2V4NVB4</accession>
<feature type="domain" description="RapZ C-terminal" evidence="7">
    <location>
        <begin position="175"/>
        <end position="294"/>
    </location>
</feature>
<dbReference type="RefSeq" id="WP_110794573.1">
    <property type="nucleotide sequence ID" value="NZ_KZ826481.1"/>
</dbReference>
<dbReference type="InterPro" id="IPR053930">
    <property type="entry name" value="RapZ-like_N"/>
</dbReference>
<evidence type="ECO:0000256" key="4">
    <source>
        <dbReference type="HAMAP-Rule" id="MF_00636"/>
    </source>
</evidence>
<sequence length="316" mass="34878">MAQSDDTHTDGNPAQRLVLVTGPSGAGRTTAIRALEDLGYEAIDNLPLSLMPRLLDGPVGRPLAIGIDVRNRDFSTNALISFIDGFAERGGAVPLEVLYLDCRSDVLIRRFSETRRRHPLAPAESAAQGVERELDLLGPIRARADVLIDSSDLTPHDLRAEIERGFATTKGQTLAVSINSFSYKRGLPRGMDMVFDCRFLQNPYWRAELRGLDGRDPAVAEYVQTDKRFEDFFTKVLDITQMLLPAYIEEGKAHFSIGFGCTGGQHRSVALTETVAKALADSGWQVSIRHRELERRLGSPTASQQSAPRVQSTEEQ</sequence>
<evidence type="ECO:0000256" key="5">
    <source>
        <dbReference type="SAM" id="MobiDB-lite"/>
    </source>
</evidence>
<dbReference type="GO" id="GO:0005525">
    <property type="term" value="F:GTP binding"/>
    <property type="evidence" value="ECO:0007669"/>
    <property type="project" value="UniProtKB-UniRule"/>
</dbReference>
<name>A0A2V4NVB4_9RHOB</name>
<dbReference type="SUPFAM" id="SSF52540">
    <property type="entry name" value="P-loop containing nucleoside triphosphate hydrolases"/>
    <property type="match status" value="1"/>
</dbReference>
<evidence type="ECO:0000259" key="6">
    <source>
        <dbReference type="Pfam" id="PF03668"/>
    </source>
</evidence>
<evidence type="ECO:0000256" key="2">
    <source>
        <dbReference type="ARBA" id="ARBA00022840"/>
    </source>
</evidence>
<organism evidence="8 9">
    <name type="scientific">Litorivita pollutaquae</name>
    <dbReference type="NCBI Taxonomy" id="2200892"/>
    <lineage>
        <taxon>Bacteria</taxon>
        <taxon>Pseudomonadati</taxon>
        <taxon>Pseudomonadota</taxon>
        <taxon>Alphaproteobacteria</taxon>
        <taxon>Rhodobacterales</taxon>
        <taxon>Paracoccaceae</taxon>
        <taxon>Litorivita</taxon>
    </lineage>
</organism>
<proteinExistence type="inferred from homology"/>
<dbReference type="Pfam" id="PF03668">
    <property type="entry name" value="RapZ-like_N"/>
    <property type="match status" value="1"/>
</dbReference>
<dbReference type="PANTHER" id="PTHR30448:SF0">
    <property type="entry name" value="RNASE ADAPTER PROTEIN RAPZ"/>
    <property type="match status" value="1"/>
</dbReference>
<dbReference type="InterPro" id="IPR053931">
    <property type="entry name" value="RapZ_C"/>
</dbReference>
<keyword evidence="3 4" id="KW-0342">GTP-binding</keyword>
<dbReference type="AlphaFoldDB" id="A0A2V4NVB4"/>
<protein>
    <submittedName>
        <fullName evidence="8">RNase adapter RapZ</fullName>
    </submittedName>
</protein>
<evidence type="ECO:0000313" key="8">
    <source>
        <dbReference type="EMBL" id="PYC48996.1"/>
    </source>
</evidence>
<keyword evidence="9" id="KW-1185">Reference proteome</keyword>
<feature type="domain" description="RapZ-like N-terminal" evidence="6">
    <location>
        <begin position="17"/>
        <end position="169"/>
    </location>
</feature>
<comment type="caution">
    <text evidence="8">The sequence shown here is derived from an EMBL/GenBank/DDBJ whole genome shotgun (WGS) entry which is preliminary data.</text>
</comment>
<dbReference type="InterPro" id="IPR005337">
    <property type="entry name" value="RapZ-like"/>
</dbReference>
<dbReference type="Pfam" id="PF22740">
    <property type="entry name" value="PapZ_C"/>
    <property type="match status" value="1"/>
</dbReference>
<evidence type="ECO:0000256" key="3">
    <source>
        <dbReference type="ARBA" id="ARBA00023134"/>
    </source>
</evidence>
<dbReference type="HAMAP" id="MF_00636">
    <property type="entry name" value="RapZ_like"/>
    <property type="match status" value="1"/>
</dbReference>
<feature type="binding site" evidence="4">
    <location>
        <begin position="22"/>
        <end position="29"/>
    </location>
    <ligand>
        <name>ATP</name>
        <dbReference type="ChEBI" id="CHEBI:30616"/>
    </ligand>
</feature>
<feature type="region of interest" description="Disordered" evidence="5">
    <location>
        <begin position="295"/>
        <end position="316"/>
    </location>
</feature>
<evidence type="ECO:0000259" key="7">
    <source>
        <dbReference type="Pfam" id="PF22740"/>
    </source>
</evidence>
<dbReference type="NCBIfam" id="NF003828">
    <property type="entry name" value="PRK05416.1"/>
    <property type="match status" value="1"/>
</dbReference>
<keyword evidence="1 4" id="KW-0547">Nucleotide-binding</keyword>
<evidence type="ECO:0000313" key="9">
    <source>
        <dbReference type="Proteomes" id="UP000248012"/>
    </source>
</evidence>
<dbReference type="PANTHER" id="PTHR30448">
    <property type="entry name" value="RNASE ADAPTER PROTEIN RAPZ"/>
    <property type="match status" value="1"/>
</dbReference>
<feature type="compositionally biased region" description="Polar residues" evidence="5">
    <location>
        <begin position="300"/>
        <end position="316"/>
    </location>
</feature>